<evidence type="ECO:0000313" key="2">
    <source>
        <dbReference type="EMBL" id="KAF9474822.1"/>
    </source>
</evidence>
<dbReference type="AlphaFoldDB" id="A0A9P5YSN9"/>
<dbReference type="Proteomes" id="UP000807469">
    <property type="component" value="Unassembled WGS sequence"/>
</dbReference>
<dbReference type="OrthoDB" id="3243413at2759"/>
<organism evidence="2 3">
    <name type="scientific">Pholiota conissans</name>
    <dbReference type="NCBI Taxonomy" id="109636"/>
    <lineage>
        <taxon>Eukaryota</taxon>
        <taxon>Fungi</taxon>
        <taxon>Dikarya</taxon>
        <taxon>Basidiomycota</taxon>
        <taxon>Agaricomycotina</taxon>
        <taxon>Agaricomycetes</taxon>
        <taxon>Agaricomycetidae</taxon>
        <taxon>Agaricales</taxon>
        <taxon>Agaricineae</taxon>
        <taxon>Strophariaceae</taxon>
        <taxon>Pholiota</taxon>
    </lineage>
</organism>
<accession>A0A9P5YSN9</accession>
<dbReference type="EMBL" id="MU155360">
    <property type="protein sequence ID" value="KAF9474822.1"/>
    <property type="molecule type" value="Genomic_DNA"/>
</dbReference>
<proteinExistence type="predicted"/>
<feature type="region of interest" description="Disordered" evidence="1">
    <location>
        <begin position="158"/>
        <end position="180"/>
    </location>
</feature>
<protein>
    <submittedName>
        <fullName evidence="2">Uncharacterized protein</fullName>
    </submittedName>
</protein>
<evidence type="ECO:0000313" key="3">
    <source>
        <dbReference type="Proteomes" id="UP000807469"/>
    </source>
</evidence>
<sequence length="180" mass="20879">MVKRPKSPEIVEDCRFFTVYNPYPLNPDWHEENDQIEAAKWVAECIGPNHLWAIHEKPRAGNMILLEISKDFNDHGLLLGEHRWSDFLKNPTPEEENKVTQVFHSFYARGRDAQKDGWKVIAVNARWLYKWVPGKGKIVHPYPETYWCATPVENKTNKPLCRPLPSQQVTPPPRTPAPGM</sequence>
<name>A0A9P5YSN9_9AGAR</name>
<evidence type="ECO:0000256" key="1">
    <source>
        <dbReference type="SAM" id="MobiDB-lite"/>
    </source>
</evidence>
<feature type="compositionally biased region" description="Pro residues" evidence="1">
    <location>
        <begin position="170"/>
        <end position="180"/>
    </location>
</feature>
<keyword evidence="3" id="KW-1185">Reference proteome</keyword>
<comment type="caution">
    <text evidence="2">The sequence shown here is derived from an EMBL/GenBank/DDBJ whole genome shotgun (WGS) entry which is preliminary data.</text>
</comment>
<gene>
    <name evidence="2" type="ORF">BDN70DRAFT_295526</name>
</gene>
<reference evidence="2" key="1">
    <citation type="submission" date="2020-11" db="EMBL/GenBank/DDBJ databases">
        <authorList>
            <consortium name="DOE Joint Genome Institute"/>
            <person name="Ahrendt S."/>
            <person name="Riley R."/>
            <person name="Andreopoulos W."/>
            <person name="Labutti K."/>
            <person name="Pangilinan J."/>
            <person name="Ruiz-Duenas F.J."/>
            <person name="Barrasa J.M."/>
            <person name="Sanchez-Garcia M."/>
            <person name="Camarero S."/>
            <person name="Miyauchi S."/>
            <person name="Serrano A."/>
            <person name="Linde D."/>
            <person name="Babiker R."/>
            <person name="Drula E."/>
            <person name="Ayuso-Fernandez I."/>
            <person name="Pacheco R."/>
            <person name="Padilla G."/>
            <person name="Ferreira P."/>
            <person name="Barriuso J."/>
            <person name="Kellner H."/>
            <person name="Castanera R."/>
            <person name="Alfaro M."/>
            <person name="Ramirez L."/>
            <person name="Pisabarro A.G."/>
            <person name="Kuo A."/>
            <person name="Tritt A."/>
            <person name="Lipzen A."/>
            <person name="He G."/>
            <person name="Yan M."/>
            <person name="Ng V."/>
            <person name="Cullen D."/>
            <person name="Martin F."/>
            <person name="Rosso M.-N."/>
            <person name="Henrissat B."/>
            <person name="Hibbett D."/>
            <person name="Martinez A.T."/>
            <person name="Grigoriev I.V."/>
        </authorList>
    </citation>
    <scope>NUCLEOTIDE SEQUENCE</scope>
    <source>
        <strain evidence="2">CIRM-BRFM 674</strain>
    </source>
</reference>